<comment type="subcellular location">
    <subcellularLocation>
        <location evidence="1">Cell membrane</location>
        <topology evidence="1">Multi-pass membrane protein</topology>
    </subcellularLocation>
</comment>
<proteinExistence type="predicted"/>
<dbReference type="InterPro" id="IPR003593">
    <property type="entry name" value="AAA+_ATPase"/>
</dbReference>
<gene>
    <name evidence="10" type="ORF">R0135_03795</name>
</gene>
<keyword evidence="3" id="KW-0547">Nucleotide-binding</keyword>
<dbReference type="InterPro" id="IPR027417">
    <property type="entry name" value="P-loop_NTPase"/>
</dbReference>
<evidence type="ECO:0000256" key="7">
    <source>
        <dbReference type="SAM" id="Phobius"/>
    </source>
</evidence>
<name>A0ABZ0I883_9GAMM</name>
<dbReference type="InterPro" id="IPR039421">
    <property type="entry name" value="Type_1_exporter"/>
</dbReference>
<feature type="transmembrane region" description="Helical" evidence="7">
    <location>
        <begin position="67"/>
        <end position="89"/>
    </location>
</feature>
<dbReference type="PROSITE" id="PS50929">
    <property type="entry name" value="ABC_TM1F"/>
    <property type="match status" value="1"/>
</dbReference>
<dbReference type="InterPro" id="IPR011527">
    <property type="entry name" value="ABC1_TM_dom"/>
</dbReference>
<dbReference type="Gene3D" id="3.40.50.300">
    <property type="entry name" value="P-loop containing nucleotide triphosphate hydrolases"/>
    <property type="match status" value="1"/>
</dbReference>
<keyword evidence="11" id="KW-1185">Reference proteome</keyword>
<sequence>MPTMPGFDHLRHVVVHAMRPESYWLAIAIALSFAQGLLALLSPWFAGHFASEIMLESSSFDYGLPGLMALWALVLAGQALTRFLSGFLLTRSGARTLAVLSRRLHDHLLALPIPFFESRKRGDLLSLYSNDVASVAHFLTGTLAGLLPAVAVLLGATVMMARIDSQVALLVVLLAPVFFLTLKLLGRGLRSLSDQVAAGQASALGLAGEQLSLIALIKSFNRQHRDGELFASRVRDLLTLRSDQLWWQALLAPALQLLSSLGILLVLWLSAIHLQQGSLELSGFVSLLMYGLLFTRPVSGLANLYGEGLQARGAAQRLQLVFAQAPEPEPEAVSRTALARPGGAIDIARVYFAYPGQKALFESLSLHIPPGEIVAITGDNGAGKSTLLHLLMRFVDPISGVITIGGQNTRKVSLSSLRSLIAIVTQRVLLLDASVADNIRYGMPAATDEAVYAAAGLAQAHAIIQRLPQGYATRIGEGGVRLSGGEQQRIALARALLADPKILILDEATAMFDSQGEADFVANSAAAFAGRTVILVTHRPASLALADRILHLESGVLRQMSVAPEHKEVFEA</sequence>
<feature type="transmembrane region" description="Helical" evidence="7">
    <location>
        <begin position="281"/>
        <end position="302"/>
    </location>
</feature>
<dbReference type="Pfam" id="PF00005">
    <property type="entry name" value="ABC_tran"/>
    <property type="match status" value="1"/>
</dbReference>
<dbReference type="PANTHER" id="PTHR43394">
    <property type="entry name" value="ATP-DEPENDENT PERMEASE MDL1, MITOCHONDRIAL"/>
    <property type="match status" value="1"/>
</dbReference>
<dbReference type="PROSITE" id="PS50893">
    <property type="entry name" value="ABC_TRANSPORTER_2"/>
    <property type="match status" value="1"/>
</dbReference>
<evidence type="ECO:0000256" key="3">
    <source>
        <dbReference type="ARBA" id="ARBA00022741"/>
    </source>
</evidence>
<dbReference type="InterPro" id="IPR036640">
    <property type="entry name" value="ABC1_TM_sf"/>
</dbReference>
<dbReference type="Gene3D" id="1.20.1560.10">
    <property type="entry name" value="ABC transporter type 1, transmembrane domain"/>
    <property type="match status" value="1"/>
</dbReference>
<dbReference type="RefSeq" id="WP_407348926.1">
    <property type="nucleotide sequence ID" value="NZ_CP136864.1"/>
</dbReference>
<dbReference type="SMART" id="SM00382">
    <property type="entry name" value="AAA"/>
    <property type="match status" value="1"/>
</dbReference>
<dbReference type="Pfam" id="PF00664">
    <property type="entry name" value="ABC_membrane"/>
    <property type="match status" value="1"/>
</dbReference>
<accession>A0ABZ0I883</accession>
<organism evidence="10 11">
    <name type="scientific">Congregibacter variabilis</name>
    <dbReference type="NCBI Taxonomy" id="3081200"/>
    <lineage>
        <taxon>Bacteria</taxon>
        <taxon>Pseudomonadati</taxon>
        <taxon>Pseudomonadota</taxon>
        <taxon>Gammaproteobacteria</taxon>
        <taxon>Cellvibrionales</taxon>
        <taxon>Halieaceae</taxon>
        <taxon>Congregibacter</taxon>
    </lineage>
</organism>
<keyword evidence="4 10" id="KW-0067">ATP-binding</keyword>
<protein>
    <submittedName>
        <fullName evidence="10">ABC transporter ATP-binding protein</fullName>
    </submittedName>
</protein>
<feature type="transmembrane region" description="Helical" evidence="7">
    <location>
        <begin position="167"/>
        <end position="186"/>
    </location>
</feature>
<dbReference type="SUPFAM" id="SSF52540">
    <property type="entry name" value="P-loop containing nucleoside triphosphate hydrolases"/>
    <property type="match status" value="1"/>
</dbReference>
<evidence type="ECO:0000313" key="11">
    <source>
        <dbReference type="Proteomes" id="UP001626537"/>
    </source>
</evidence>
<dbReference type="InterPro" id="IPR003439">
    <property type="entry name" value="ABC_transporter-like_ATP-bd"/>
</dbReference>
<evidence type="ECO:0000259" key="9">
    <source>
        <dbReference type="PROSITE" id="PS50929"/>
    </source>
</evidence>
<evidence type="ECO:0000256" key="2">
    <source>
        <dbReference type="ARBA" id="ARBA00022692"/>
    </source>
</evidence>
<evidence type="ECO:0000259" key="8">
    <source>
        <dbReference type="PROSITE" id="PS50893"/>
    </source>
</evidence>
<dbReference type="EMBL" id="CP136864">
    <property type="protein sequence ID" value="WOJ94291.1"/>
    <property type="molecule type" value="Genomic_DNA"/>
</dbReference>
<feature type="transmembrane region" description="Helical" evidence="7">
    <location>
        <begin position="23"/>
        <end position="46"/>
    </location>
</feature>
<evidence type="ECO:0000256" key="6">
    <source>
        <dbReference type="ARBA" id="ARBA00023136"/>
    </source>
</evidence>
<dbReference type="Proteomes" id="UP001626537">
    <property type="component" value="Chromosome"/>
</dbReference>
<dbReference type="GO" id="GO:0005524">
    <property type="term" value="F:ATP binding"/>
    <property type="evidence" value="ECO:0007669"/>
    <property type="project" value="UniProtKB-KW"/>
</dbReference>
<evidence type="ECO:0000313" key="10">
    <source>
        <dbReference type="EMBL" id="WOJ94291.1"/>
    </source>
</evidence>
<evidence type="ECO:0000256" key="4">
    <source>
        <dbReference type="ARBA" id="ARBA00022840"/>
    </source>
</evidence>
<dbReference type="PANTHER" id="PTHR43394:SF1">
    <property type="entry name" value="ATP-BINDING CASSETTE SUB-FAMILY B MEMBER 10, MITOCHONDRIAL"/>
    <property type="match status" value="1"/>
</dbReference>
<dbReference type="PROSITE" id="PS00211">
    <property type="entry name" value="ABC_TRANSPORTER_1"/>
    <property type="match status" value="1"/>
</dbReference>
<feature type="domain" description="ABC transporter" evidence="8">
    <location>
        <begin position="345"/>
        <end position="572"/>
    </location>
</feature>
<evidence type="ECO:0000256" key="1">
    <source>
        <dbReference type="ARBA" id="ARBA00004651"/>
    </source>
</evidence>
<keyword evidence="2 7" id="KW-0812">Transmembrane</keyword>
<feature type="transmembrane region" description="Helical" evidence="7">
    <location>
        <begin position="135"/>
        <end position="155"/>
    </location>
</feature>
<feature type="transmembrane region" description="Helical" evidence="7">
    <location>
        <begin position="245"/>
        <end position="269"/>
    </location>
</feature>
<keyword evidence="5 7" id="KW-1133">Transmembrane helix</keyword>
<dbReference type="InterPro" id="IPR017871">
    <property type="entry name" value="ABC_transporter-like_CS"/>
</dbReference>
<keyword evidence="6 7" id="KW-0472">Membrane</keyword>
<reference evidence="10 11" key="1">
    <citation type="submission" date="2023-10" db="EMBL/GenBank/DDBJ databases">
        <title>Two novel species belonging to the OM43/NOR5 clade.</title>
        <authorList>
            <person name="Park M."/>
        </authorList>
    </citation>
    <scope>NUCLEOTIDE SEQUENCE [LARGE SCALE GENOMIC DNA]</scope>
    <source>
        <strain evidence="10 11">IMCC43200</strain>
    </source>
</reference>
<feature type="domain" description="ABC transmembrane type-1" evidence="9">
    <location>
        <begin position="26"/>
        <end position="310"/>
    </location>
</feature>
<evidence type="ECO:0000256" key="5">
    <source>
        <dbReference type="ARBA" id="ARBA00022989"/>
    </source>
</evidence>
<dbReference type="SUPFAM" id="SSF90123">
    <property type="entry name" value="ABC transporter transmembrane region"/>
    <property type="match status" value="1"/>
</dbReference>